<evidence type="ECO:0000313" key="1">
    <source>
        <dbReference type="EMBL" id="EZA46771.1"/>
    </source>
</evidence>
<organism evidence="1 2">
    <name type="scientific">Ooceraea biroi</name>
    <name type="common">Clonal raider ant</name>
    <name type="synonym">Cerapachys biroi</name>
    <dbReference type="NCBI Taxonomy" id="2015173"/>
    <lineage>
        <taxon>Eukaryota</taxon>
        <taxon>Metazoa</taxon>
        <taxon>Ecdysozoa</taxon>
        <taxon>Arthropoda</taxon>
        <taxon>Hexapoda</taxon>
        <taxon>Insecta</taxon>
        <taxon>Pterygota</taxon>
        <taxon>Neoptera</taxon>
        <taxon>Endopterygota</taxon>
        <taxon>Hymenoptera</taxon>
        <taxon>Apocrita</taxon>
        <taxon>Aculeata</taxon>
        <taxon>Formicoidea</taxon>
        <taxon>Formicidae</taxon>
        <taxon>Dorylinae</taxon>
        <taxon>Ooceraea</taxon>
    </lineage>
</organism>
<proteinExistence type="predicted"/>
<dbReference type="EMBL" id="KK108317">
    <property type="protein sequence ID" value="EZA46771.1"/>
    <property type="molecule type" value="Genomic_DNA"/>
</dbReference>
<gene>
    <name evidence="1" type="ORF">X777_02042</name>
</gene>
<name>A0A026VTE4_OOCBI</name>
<protein>
    <submittedName>
        <fullName evidence="1">Uncharacterized protein</fullName>
    </submittedName>
</protein>
<sequence length="53" mass="5992">MPLWMQKLICIMIQRSNKKTSLTIGGLFETSLEGFATLMSMCTSYVMVLQSTQ</sequence>
<accession>A0A026VTE4</accession>
<dbReference type="AlphaFoldDB" id="A0A026VTE4"/>
<reference evidence="1 2" key="1">
    <citation type="journal article" date="2014" name="Curr. Biol.">
        <title>The genome of the clonal raider ant Cerapachys biroi.</title>
        <authorList>
            <person name="Oxley P.R."/>
            <person name="Ji L."/>
            <person name="Fetter-Pruneda I."/>
            <person name="McKenzie S.K."/>
            <person name="Li C."/>
            <person name="Hu H."/>
            <person name="Zhang G."/>
            <person name="Kronauer D.J."/>
        </authorList>
    </citation>
    <scope>NUCLEOTIDE SEQUENCE [LARGE SCALE GENOMIC DNA]</scope>
</reference>
<dbReference type="Proteomes" id="UP000053097">
    <property type="component" value="Unassembled WGS sequence"/>
</dbReference>
<evidence type="ECO:0000313" key="2">
    <source>
        <dbReference type="Proteomes" id="UP000053097"/>
    </source>
</evidence>
<keyword evidence="2" id="KW-1185">Reference proteome</keyword>